<feature type="region of interest" description="Disordered" evidence="1">
    <location>
        <begin position="1"/>
        <end position="60"/>
    </location>
</feature>
<feature type="compositionally biased region" description="Basic residues" evidence="1">
    <location>
        <begin position="40"/>
        <end position="60"/>
    </location>
</feature>
<protein>
    <submittedName>
        <fullName evidence="2">Uncharacterized protein</fullName>
    </submittedName>
</protein>
<name>A0A2Z7BDA6_9LAMI</name>
<gene>
    <name evidence="2" type="ORF">F511_16516</name>
</gene>
<dbReference type="EMBL" id="KV006612">
    <property type="protein sequence ID" value="KZV32464.1"/>
    <property type="molecule type" value="Genomic_DNA"/>
</dbReference>
<accession>A0A2Z7BDA6</accession>
<keyword evidence="3" id="KW-1185">Reference proteome</keyword>
<evidence type="ECO:0000256" key="1">
    <source>
        <dbReference type="SAM" id="MobiDB-lite"/>
    </source>
</evidence>
<sequence length="60" mass="6741">MRPSFNTSHIPYPEMGAHDSGPSTQVVQDPPEGDDDQGQGRRHRTVRHPRCGTGGYRHHH</sequence>
<organism evidence="2 3">
    <name type="scientific">Dorcoceras hygrometricum</name>
    <dbReference type="NCBI Taxonomy" id="472368"/>
    <lineage>
        <taxon>Eukaryota</taxon>
        <taxon>Viridiplantae</taxon>
        <taxon>Streptophyta</taxon>
        <taxon>Embryophyta</taxon>
        <taxon>Tracheophyta</taxon>
        <taxon>Spermatophyta</taxon>
        <taxon>Magnoliopsida</taxon>
        <taxon>eudicotyledons</taxon>
        <taxon>Gunneridae</taxon>
        <taxon>Pentapetalae</taxon>
        <taxon>asterids</taxon>
        <taxon>lamiids</taxon>
        <taxon>Lamiales</taxon>
        <taxon>Gesneriaceae</taxon>
        <taxon>Didymocarpoideae</taxon>
        <taxon>Trichosporeae</taxon>
        <taxon>Loxocarpinae</taxon>
        <taxon>Dorcoceras</taxon>
    </lineage>
</organism>
<dbReference type="Proteomes" id="UP000250235">
    <property type="component" value="Unassembled WGS sequence"/>
</dbReference>
<reference evidence="2 3" key="1">
    <citation type="journal article" date="2015" name="Proc. Natl. Acad. Sci. U.S.A.">
        <title>The resurrection genome of Boea hygrometrica: A blueprint for survival of dehydration.</title>
        <authorList>
            <person name="Xiao L."/>
            <person name="Yang G."/>
            <person name="Zhang L."/>
            <person name="Yang X."/>
            <person name="Zhao S."/>
            <person name="Ji Z."/>
            <person name="Zhou Q."/>
            <person name="Hu M."/>
            <person name="Wang Y."/>
            <person name="Chen M."/>
            <person name="Xu Y."/>
            <person name="Jin H."/>
            <person name="Xiao X."/>
            <person name="Hu G."/>
            <person name="Bao F."/>
            <person name="Hu Y."/>
            <person name="Wan P."/>
            <person name="Li L."/>
            <person name="Deng X."/>
            <person name="Kuang T."/>
            <person name="Xiang C."/>
            <person name="Zhu J.K."/>
            <person name="Oliver M.J."/>
            <person name="He Y."/>
        </authorList>
    </citation>
    <scope>NUCLEOTIDE SEQUENCE [LARGE SCALE GENOMIC DNA]</scope>
    <source>
        <strain evidence="3">cv. XS01</strain>
    </source>
</reference>
<dbReference type="AlphaFoldDB" id="A0A2Z7BDA6"/>
<evidence type="ECO:0000313" key="2">
    <source>
        <dbReference type="EMBL" id="KZV32464.1"/>
    </source>
</evidence>
<proteinExistence type="predicted"/>
<evidence type="ECO:0000313" key="3">
    <source>
        <dbReference type="Proteomes" id="UP000250235"/>
    </source>
</evidence>